<dbReference type="SUPFAM" id="SSF141562">
    <property type="entry name" value="At5g01610-like"/>
    <property type="match status" value="1"/>
</dbReference>
<dbReference type="RefSeq" id="XP_027114884.1">
    <property type="nucleotide sequence ID" value="XM_027259083.2"/>
</dbReference>
<name>A0A6P6WHH8_COFAR</name>
<protein>
    <recommendedName>
        <fullName evidence="3">Plant/F25P12-18 protein</fullName>
    </recommendedName>
</protein>
<reference evidence="1" key="1">
    <citation type="journal article" date="2025" name="Foods">
        <title>Unveiling the Microbial Signatures of Arabica Coffee Cherries: Insights into Ripeness Specific Diversity, Functional Traits, and Implications for Quality and Safety.</title>
        <authorList>
            <consortium name="RefSeq"/>
            <person name="Tenea G.N."/>
            <person name="Cifuentes V."/>
            <person name="Reyes P."/>
            <person name="Cevallos-Vallejos M."/>
        </authorList>
    </citation>
    <scope>NUCLEOTIDE SEQUENCE [LARGE SCALE GENOMIC DNA]</scope>
</reference>
<gene>
    <name evidence="2" type="primary">LOC113732991</name>
</gene>
<reference evidence="2" key="2">
    <citation type="submission" date="2025-08" db="UniProtKB">
        <authorList>
            <consortium name="RefSeq"/>
        </authorList>
    </citation>
    <scope>IDENTIFICATION</scope>
    <source>
        <tissue evidence="2">Leaves</tissue>
    </source>
</reference>
<proteinExistence type="predicted"/>
<evidence type="ECO:0000313" key="2">
    <source>
        <dbReference type="RefSeq" id="XP_027114884.1"/>
    </source>
</evidence>
<dbReference type="GeneID" id="113732991"/>
<dbReference type="Pfam" id="PF04398">
    <property type="entry name" value="DUF538"/>
    <property type="match status" value="1"/>
</dbReference>
<evidence type="ECO:0008006" key="3">
    <source>
        <dbReference type="Google" id="ProtNLM"/>
    </source>
</evidence>
<dbReference type="PANTHER" id="PTHR31676">
    <property type="entry name" value="T31J12.3 PROTEIN-RELATED"/>
    <property type="match status" value="1"/>
</dbReference>
<dbReference type="AlphaFoldDB" id="A0A6P6WHH8"/>
<sequence length="191" mass="21176">MPLVTDEIKASASEMYNGNEICQEKSKFLLKEVGLPNGLLPMEDMEECGHVKDTGFVWLRSKKKTEHKFQKISKLVQYAPEVTAYVEQNRIKKLTGVKAKELLMWVTINEIYVDEPSTGQIHFKTPAGLSRNFPIDAFLVEETQKHGVKEAVKVAADAGSAAIENGVDAAGKKVDEQNKEVTNGAVQVKEV</sequence>
<keyword evidence="1" id="KW-1185">Reference proteome</keyword>
<dbReference type="Proteomes" id="UP001652660">
    <property type="component" value="Chromosome 2e"/>
</dbReference>
<dbReference type="InterPro" id="IPR007493">
    <property type="entry name" value="DUF538"/>
</dbReference>
<dbReference type="Gene3D" id="2.30.240.10">
    <property type="entry name" value="At5g01610-like"/>
    <property type="match status" value="1"/>
</dbReference>
<organism evidence="1 2">
    <name type="scientific">Coffea arabica</name>
    <name type="common">Arabian coffee</name>
    <dbReference type="NCBI Taxonomy" id="13443"/>
    <lineage>
        <taxon>Eukaryota</taxon>
        <taxon>Viridiplantae</taxon>
        <taxon>Streptophyta</taxon>
        <taxon>Embryophyta</taxon>
        <taxon>Tracheophyta</taxon>
        <taxon>Spermatophyta</taxon>
        <taxon>Magnoliopsida</taxon>
        <taxon>eudicotyledons</taxon>
        <taxon>Gunneridae</taxon>
        <taxon>Pentapetalae</taxon>
        <taxon>asterids</taxon>
        <taxon>lamiids</taxon>
        <taxon>Gentianales</taxon>
        <taxon>Rubiaceae</taxon>
        <taxon>Ixoroideae</taxon>
        <taxon>Gardenieae complex</taxon>
        <taxon>Bertiereae - Coffeeae clade</taxon>
        <taxon>Coffeeae</taxon>
        <taxon>Coffea</taxon>
    </lineage>
</organism>
<dbReference type="InterPro" id="IPR036758">
    <property type="entry name" value="At5g01610-like"/>
</dbReference>
<evidence type="ECO:0000313" key="1">
    <source>
        <dbReference type="Proteomes" id="UP001652660"/>
    </source>
</evidence>
<dbReference type="PANTHER" id="PTHR31676:SF10">
    <property type="entry name" value="EXPRESSED PROTEIN"/>
    <property type="match status" value="1"/>
</dbReference>
<accession>A0A6P6WHH8</accession>
<dbReference type="OrthoDB" id="1878965at2759"/>